<dbReference type="InterPro" id="IPR001245">
    <property type="entry name" value="Ser-Thr/Tyr_kinase_cat_dom"/>
</dbReference>
<evidence type="ECO:0000259" key="2">
    <source>
        <dbReference type="PROSITE" id="PS50011"/>
    </source>
</evidence>
<dbReference type="SUPFAM" id="SSF56112">
    <property type="entry name" value="Protein kinase-like (PK-like)"/>
    <property type="match status" value="1"/>
</dbReference>
<feature type="compositionally biased region" description="Acidic residues" evidence="1">
    <location>
        <begin position="287"/>
        <end position="297"/>
    </location>
</feature>
<proteinExistence type="predicted"/>
<name>A0AAW2CNR4_9ROSI</name>
<dbReference type="PANTHER" id="PTHR46863">
    <property type="entry name" value="OS09G0572100 PROTEIN"/>
    <property type="match status" value="1"/>
</dbReference>
<sequence>MATQATNPTPKSNTRSSRTPRTQIQTPRTPRSPAPPPPPPPQTSFATASTPSVPSTSSATSGAYLATSSATSSSKHSAGNPISEFRDSLPENPHIYSFSELCSATNNFLSKTYTSTSSTRSWRCTLRAKSVIVFQRKFRRKIETPQLRQRLSVICRSHHMSIIKLLGASISGDHIYLVYDFVEGANLANCLRNPKNPNFTVLDTWISRMQIATDLAHGLDYIHNNTGLNICTLVHNHIKSSSIIVTEPSFNAKLCHFGTAQLCGEIDEDENNKDKSKKAKEFSEIQEVSEEEEEEYEKESLKTLPSPKLKRSNSQKMQFQGVRGYMPPEFQATGVATQKCDVYAFGVVILELLCGEEPLKYKYDKSTSDFVRTSVIDTARAVIDDEGGGGGGGGREGRLRKWVDRRLNDSFPIDVAEKIVRLALDCVHVEADKRPNMGRVAGKISKLYLDSRIWSDNVRMPTGISVSLAPR</sequence>
<comment type="caution">
    <text evidence="3">The sequence shown here is derived from an EMBL/GenBank/DDBJ whole genome shotgun (WGS) entry which is preliminary data.</text>
</comment>
<accession>A0AAW2CNR4</accession>
<dbReference type="PANTHER" id="PTHR46863:SF1">
    <property type="entry name" value="PROTEIN KINASE SUPERFAMILY PROTEIN"/>
    <property type="match status" value="1"/>
</dbReference>
<dbReference type="Gene3D" id="1.10.510.10">
    <property type="entry name" value="Transferase(Phosphotransferase) domain 1"/>
    <property type="match status" value="1"/>
</dbReference>
<dbReference type="Pfam" id="PF07714">
    <property type="entry name" value="PK_Tyr_Ser-Thr"/>
    <property type="match status" value="1"/>
</dbReference>
<dbReference type="EMBL" id="JAZDWU010000006">
    <property type="protein sequence ID" value="KAK9999108.1"/>
    <property type="molecule type" value="Genomic_DNA"/>
</dbReference>
<gene>
    <name evidence="3" type="ORF">SO802_018711</name>
</gene>
<dbReference type="InterPro" id="IPR000719">
    <property type="entry name" value="Prot_kinase_dom"/>
</dbReference>
<dbReference type="Proteomes" id="UP001459277">
    <property type="component" value="Unassembled WGS sequence"/>
</dbReference>
<dbReference type="PROSITE" id="PS50011">
    <property type="entry name" value="PROTEIN_KINASE_DOM"/>
    <property type="match status" value="1"/>
</dbReference>
<feature type="region of interest" description="Disordered" evidence="1">
    <location>
        <begin position="1"/>
        <end position="60"/>
    </location>
</feature>
<dbReference type="Gene3D" id="3.30.200.20">
    <property type="entry name" value="Phosphorylase Kinase, domain 1"/>
    <property type="match status" value="1"/>
</dbReference>
<dbReference type="GO" id="GO:0005524">
    <property type="term" value="F:ATP binding"/>
    <property type="evidence" value="ECO:0007669"/>
    <property type="project" value="InterPro"/>
</dbReference>
<dbReference type="GO" id="GO:0004672">
    <property type="term" value="F:protein kinase activity"/>
    <property type="evidence" value="ECO:0007669"/>
    <property type="project" value="InterPro"/>
</dbReference>
<feature type="region of interest" description="Disordered" evidence="1">
    <location>
        <begin position="269"/>
        <end position="313"/>
    </location>
</feature>
<dbReference type="AlphaFoldDB" id="A0AAW2CNR4"/>
<feature type="compositionally biased region" description="Polar residues" evidence="1">
    <location>
        <begin position="1"/>
        <end position="16"/>
    </location>
</feature>
<evidence type="ECO:0000256" key="1">
    <source>
        <dbReference type="SAM" id="MobiDB-lite"/>
    </source>
</evidence>
<protein>
    <recommendedName>
        <fullName evidence="2">Protein kinase domain-containing protein</fullName>
    </recommendedName>
</protein>
<dbReference type="Pfam" id="PF00069">
    <property type="entry name" value="Pkinase"/>
    <property type="match status" value="1"/>
</dbReference>
<evidence type="ECO:0000313" key="4">
    <source>
        <dbReference type="Proteomes" id="UP001459277"/>
    </source>
</evidence>
<organism evidence="3 4">
    <name type="scientific">Lithocarpus litseifolius</name>
    <dbReference type="NCBI Taxonomy" id="425828"/>
    <lineage>
        <taxon>Eukaryota</taxon>
        <taxon>Viridiplantae</taxon>
        <taxon>Streptophyta</taxon>
        <taxon>Embryophyta</taxon>
        <taxon>Tracheophyta</taxon>
        <taxon>Spermatophyta</taxon>
        <taxon>Magnoliopsida</taxon>
        <taxon>eudicotyledons</taxon>
        <taxon>Gunneridae</taxon>
        <taxon>Pentapetalae</taxon>
        <taxon>rosids</taxon>
        <taxon>fabids</taxon>
        <taxon>Fagales</taxon>
        <taxon>Fagaceae</taxon>
        <taxon>Lithocarpus</taxon>
    </lineage>
</organism>
<keyword evidence="4" id="KW-1185">Reference proteome</keyword>
<evidence type="ECO:0000313" key="3">
    <source>
        <dbReference type="EMBL" id="KAK9999108.1"/>
    </source>
</evidence>
<dbReference type="InterPro" id="IPR011009">
    <property type="entry name" value="Kinase-like_dom_sf"/>
</dbReference>
<feature type="compositionally biased region" description="Pro residues" evidence="1">
    <location>
        <begin position="30"/>
        <end position="42"/>
    </location>
</feature>
<feature type="compositionally biased region" description="Low complexity" evidence="1">
    <location>
        <begin position="43"/>
        <end position="60"/>
    </location>
</feature>
<reference evidence="3 4" key="1">
    <citation type="submission" date="2024-01" db="EMBL/GenBank/DDBJ databases">
        <title>A telomere-to-telomere, gap-free genome of sweet tea (Lithocarpus litseifolius).</title>
        <authorList>
            <person name="Zhou J."/>
        </authorList>
    </citation>
    <scope>NUCLEOTIDE SEQUENCE [LARGE SCALE GENOMIC DNA]</scope>
    <source>
        <strain evidence="3">Zhou-2022a</strain>
        <tissue evidence="3">Leaf</tissue>
    </source>
</reference>
<feature type="domain" description="Protein kinase" evidence="2">
    <location>
        <begin position="98"/>
        <end position="449"/>
    </location>
</feature>
<feature type="compositionally biased region" description="Low complexity" evidence="1">
    <location>
        <begin position="17"/>
        <end position="29"/>
    </location>
</feature>